<keyword evidence="6 11" id="KW-0865">Zymogen</keyword>
<reference evidence="12 13" key="1">
    <citation type="submission" date="2017-08" db="EMBL/GenBank/DDBJ databases">
        <title>Aliifodinibius alkalisoli sp. nov., isolated from saline alkaline soil.</title>
        <authorList>
            <person name="Liu D."/>
            <person name="Zhang G."/>
        </authorList>
    </citation>
    <scope>NUCLEOTIDE SEQUENCE [LARGE SCALE GENOMIC DNA]</scope>
    <source>
        <strain evidence="12 13">WN023</strain>
    </source>
</reference>
<dbReference type="SUPFAM" id="SSF56235">
    <property type="entry name" value="N-terminal nucleophile aminohydrolases (Ntn hydrolases)"/>
    <property type="match status" value="1"/>
</dbReference>
<keyword evidence="7 11" id="KW-0012">Acyltransferase</keyword>
<dbReference type="GO" id="GO:0006750">
    <property type="term" value="P:glutathione biosynthetic process"/>
    <property type="evidence" value="ECO:0007669"/>
    <property type="project" value="UniProtKB-KW"/>
</dbReference>
<comment type="pathway">
    <text evidence="11">Sulfur metabolism; glutathione metabolism.</text>
</comment>
<dbReference type="EC" id="3.4.19.13" evidence="11"/>
<dbReference type="Proteomes" id="UP000218831">
    <property type="component" value="Unassembled WGS sequence"/>
</dbReference>
<evidence type="ECO:0000313" key="12">
    <source>
        <dbReference type="EMBL" id="PAU93643.1"/>
    </source>
</evidence>
<comment type="catalytic activity">
    <reaction evidence="1 11">
        <text>an S-substituted glutathione + H2O = an S-substituted L-cysteinylglycine + L-glutamate</text>
        <dbReference type="Rhea" id="RHEA:59468"/>
        <dbReference type="ChEBI" id="CHEBI:15377"/>
        <dbReference type="ChEBI" id="CHEBI:29985"/>
        <dbReference type="ChEBI" id="CHEBI:90779"/>
        <dbReference type="ChEBI" id="CHEBI:143103"/>
        <dbReference type="EC" id="3.4.19.13"/>
    </reaction>
</comment>
<dbReference type="PANTHER" id="PTHR43199:SF1">
    <property type="entry name" value="GLUTATHIONE HYDROLASE PROENZYME"/>
    <property type="match status" value="1"/>
</dbReference>
<dbReference type="UniPathway" id="UPA00204"/>
<evidence type="ECO:0000256" key="5">
    <source>
        <dbReference type="ARBA" id="ARBA00022801"/>
    </source>
</evidence>
<evidence type="ECO:0000256" key="3">
    <source>
        <dbReference type="ARBA" id="ARBA00009381"/>
    </source>
</evidence>
<feature type="binding site" evidence="10">
    <location>
        <begin position="452"/>
        <end position="453"/>
    </location>
    <ligand>
        <name>L-glutamate</name>
        <dbReference type="ChEBI" id="CHEBI:29985"/>
    </ligand>
</feature>
<evidence type="ECO:0000256" key="4">
    <source>
        <dbReference type="ARBA" id="ARBA00022679"/>
    </source>
</evidence>
<organism evidence="12 13">
    <name type="scientific">Fodinibius salipaludis</name>
    <dbReference type="NCBI Taxonomy" id="2032627"/>
    <lineage>
        <taxon>Bacteria</taxon>
        <taxon>Pseudomonadati</taxon>
        <taxon>Balneolota</taxon>
        <taxon>Balneolia</taxon>
        <taxon>Balneolales</taxon>
        <taxon>Balneolaceae</taxon>
        <taxon>Fodinibius</taxon>
    </lineage>
</organism>
<feature type="active site" description="Nucleophile" evidence="9">
    <location>
        <position position="381"/>
    </location>
</feature>
<comment type="similarity">
    <text evidence="3 11">Belongs to the gamma-glutamyltransferase family.</text>
</comment>
<feature type="binding site" evidence="10">
    <location>
        <position position="104"/>
    </location>
    <ligand>
        <name>L-glutamate</name>
        <dbReference type="ChEBI" id="CHEBI:29985"/>
    </ligand>
</feature>
<keyword evidence="11" id="KW-0317">Glutathione biosynthesis</keyword>
<evidence type="ECO:0000256" key="11">
    <source>
        <dbReference type="RuleBase" id="RU368036"/>
    </source>
</evidence>
<evidence type="ECO:0000256" key="8">
    <source>
        <dbReference type="ARBA" id="ARBA00047417"/>
    </source>
</evidence>
<feature type="binding site" evidence="10">
    <location>
        <begin position="399"/>
        <end position="401"/>
    </location>
    <ligand>
        <name>L-glutamate</name>
        <dbReference type="ChEBI" id="CHEBI:29985"/>
    </ligand>
</feature>
<dbReference type="PRINTS" id="PR01210">
    <property type="entry name" value="GGTRANSPTASE"/>
</dbReference>
<dbReference type="EC" id="2.3.2.2" evidence="11"/>
<dbReference type="Pfam" id="PF01019">
    <property type="entry name" value="G_glu_transpept"/>
    <property type="match status" value="1"/>
</dbReference>
<evidence type="ECO:0000256" key="7">
    <source>
        <dbReference type="ARBA" id="ARBA00023315"/>
    </source>
</evidence>
<dbReference type="GO" id="GO:0103068">
    <property type="term" value="F:leukotriene C4 gamma-glutamyl transferase activity"/>
    <property type="evidence" value="ECO:0007669"/>
    <property type="project" value="UniProtKB-EC"/>
</dbReference>
<dbReference type="InterPro" id="IPR043138">
    <property type="entry name" value="GGT_lsub"/>
</dbReference>
<dbReference type="PROSITE" id="PS00462">
    <property type="entry name" value="G_GLU_TRANSPEPTIDASE"/>
    <property type="match status" value="1"/>
</dbReference>
<feature type="binding site" evidence="10">
    <location>
        <position position="474"/>
    </location>
    <ligand>
        <name>L-glutamate</name>
        <dbReference type="ChEBI" id="CHEBI:29985"/>
    </ligand>
</feature>
<evidence type="ECO:0000313" key="13">
    <source>
        <dbReference type="Proteomes" id="UP000218831"/>
    </source>
</evidence>
<evidence type="ECO:0000256" key="6">
    <source>
        <dbReference type="ARBA" id="ARBA00023145"/>
    </source>
</evidence>
<dbReference type="InterPro" id="IPR055262">
    <property type="entry name" value="GGT_CS"/>
</dbReference>
<evidence type="ECO:0000256" key="1">
    <source>
        <dbReference type="ARBA" id="ARBA00001049"/>
    </source>
</evidence>
<comment type="catalytic activity">
    <reaction evidence="8 11">
        <text>an N-terminal (5-L-glutamyl)-[peptide] + an alpha-amino acid = 5-L-glutamyl amino acid + an N-terminal L-alpha-aminoacyl-[peptide]</text>
        <dbReference type="Rhea" id="RHEA:23904"/>
        <dbReference type="Rhea" id="RHEA-COMP:9780"/>
        <dbReference type="Rhea" id="RHEA-COMP:9795"/>
        <dbReference type="ChEBI" id="CHEBI:77644"/>
        <dbReference type="ChEBI" id="CHEBI:78597"/>
        <dbReference type="ChEBI" id="CHEBI:78599"/>
        <dbReference type="ChEBI" id="CHEBI:78608"/>
        <dbReference type="EC" id="2.3.2.2"/>
    </reaction>
</comment>
<protein>
    <recommendedName>
        <fullName evidence="11">Glutathione hydrolase proenzyme</fullName>
        <ecNumber evidence="11">2.3.2.2</ecNumber>
        <ecNumber evidence="11">3.4.19.13</ecNumber>
    </recommendedName>
    <component>
        <recommendedName>
            <fullName evidence="11">Glutathione hydrolase large chain</fullName>
        </recommendedName>
    </component>
    <component>
        <recommendedName>
            <fullName evidence="11">Glutathione hydrolase small chain</fullName>
        </recommendedName>
    </component>
</protein>
<dbReference type="InterPro" id="IPR000101">
    <property type="entry name" value="GGT_peptidase"/>
</dbReference>
<dbReference type="Gene3D" id="3.60.20.40">
    <property type="match status" value="1"/>
</dbReference>
<comment type="catalytic activity">
    <reaction evidence="2 11">
        <text>glutathione + H2O = L-cysteinylglycine + L-glutamate</text>
        <dbReference type="Rhea" id="RHEA:28807"/>
        <dbReference type="ChEBI" id="CHEBI:15377"/>
        <dbReference type="ChEBI" id="CHEBI:29985"/>
        <dbReference type="ChEBI" id="CHEBI:57925"/>
        <dbReference type="ChEBI" id="CHEBI:61694"/>
        <dbReference type="EC" id="3.4.19.13"/>
    </reaction>
</comment>
<comment type="subunit">
    <text evidence="11">This enzyme consists of two polypeptide chains, which are synthesized in precursor form from a single polypeptide.</text>
</comment>
<dbReference type="RefSeq" id="WP_095606834.1">
    <property type="nucleotide sequence ID" value="NZ_NSKE01000007.1"/>
</dbReference>
<dbReference type="GO" id="GO:0006751">
    <property type="term" value="P:glutathione catabolic process"/>
    <property type="evidence" value="ECO:0007669"/>
    <property type="project" value="UniProtKB-UniRule"/>
</dbReference>
<evidence type="ECO:0000256" key="10">
    <source>
        <dbReference type="PIRSR" id="PIRSR600101-2"/>
    </source>
</evidence>
<feature type="binding site" evidence="10">
    <location>
        <position position="423"/>
    </location>
    <ligand>
        <name>L-glutamate</name>
        <dbReference type="ChEBI" id="CHEBI:29985"/>
    </ligand>
</feature>
<dbReference type="NCBIfam" id="TIGR00066">
    <property type="entry name" value="g_glut_trans"/>
    <property type="match status" value="1"/>
</dbReference>
<dbReference type="AlphaFoldDB" id="A0A2A2G9W1"/>
<dbReference type="PANTHER" id="PTHR43199">
    <property type="entry name" value="GLUTATHIONE HYDROLASE"/>
    <property type="match status" value="1"/>
</dbReference>
<gene>
    <name evidence="12" type="primary">ggt</name>
    <name evidence="12" type="ORF">CK503_10840</name>
</gene>
<keyword evidence="4 11" id="KW-0808">Transferase</keyword>
<comment type="PTM">
    <text evidence="11">Cleaved by autocatalysis into a large and a small subunit.</text>
</comment>
<sequence length="570" mass="62971">MNKTIYSRFLTWILFIALFVSLPSESIAQIGWAKSYENGIVVSAEKHASQVGKKNLQQGGNAVDAAVAVQFALAVTEPRAGNIGGGGFMVLHMADGTTTSLDFRERAPEKATKDMFIQDGEYQPDLSRRSALASGVPGVVDGMIKALERYGNLPLETVIEPAIKLAREGFPLTWKQAQDLNNYADDFKEYRTSRRYFTKKDKTPYQEGDLFVQEDLSKTLDRIARMGRDGFYSGLTADRIVNTMERLGGIISYSDLKNYESKWRDPVKTSFNGYDLHIMPPPSSGSIAIAQMLTSLENYDLKELGFNSAKYVHLVTEAMRRAFADRAHFLGDPDFVRIPQSGLLDSAYNHDRMQSFRWDTVTSSDSISHGDPLQYQESKETTHFSIVDENGNAVAVTTTLNGSFGNKIAVDGAGFLLNNEMDDFTAQPGEPNMFGLIQGKANAVAPKKRMLSSMSPTIVTKNDSTRMVLGAAGGPRIITATFHNFLNMAVFGMEPQKANSAPRFHHQWMPDKLYYEEFGLSPDTKEKLKEMGHTLSVTSGVGRAHTVYVDENGLKYGAPDPRGDGAAEGY</sequence>
<proteinExistence type="inferred from homology"/>
<dbReference type="InterPro" id="IPR043137">
    <property type="entry name" value="GGT_ssub_C"/>
</dbReference>
<dbReference type="InterPro" id="IPR029055">
    <property type="entry name" value="Ntn_hydrolases_N"/>
</dbReference>
<dbReference type="EMBL" id="NSKE01000007">
    <property type="protein sequence ID" value="PAU93643.1"/>
    <property type="molecule type" value="Genomic_DNA"/>
</dbReference>
<comment type="caution">
    <text evidence="12">The sequence shown here is derived from an EMBL/GenBank/DDBJ whole genome shotgun (WGS) entry which is preliminary data.</text>
</comment>
<name>A0A2A2G9W1_9BACT</name>
<keyword evidence="13" id="KW-1185">Reference proteome</keyword>
<dbReference type="InterPro" id="IPR051792">
    <property type="entry name" value="GGT_bact"/>
</dbReference>
<evidence type="ECO:0000256" key="2">
    <source>
        <dbReference type="ARBA" id="ARBA00001089"/>
    </source>
</evidence>
<dbReference type="GO" id="GO:0036374">
    <property type="term" value="F:glutathione hydrolase activity"/>
    <property type="evidence" value="ECO:0007669"/>
    <property type="project" value="UniProtKB-UniRule"/>
</dbReference>
<accession>A0A2A2G9W1</accession>
<keyword evidence="5 11" id="KW-0378">Hydrolase</keyword>
<dbReference type="Gene3D" id="1.10.246.130">
    <property type="match status" value="1"/>
</dbReference>
<evidence type="ECO:0000256" key="9">
    <source>
        <dbReference type="PIRSR" id="PIRSR600101-1"/>
    </source>
</evidence>
<dbReference type="OrthoDB" id="9781342at2"/>